<protein>
    <recommendedName>
        <fullName evidence="3">BAG domain-containing protein</fullName>
    </recommendedName>
</protein>
<dbReference type="GO" id="GO:0006457">
    <property type="term" value="P:protein folding"/>
    <property type="evidence" value="ECO:0000318"/>
    <property type="project" value="GO_Central"/>
</dbReference>
<evidence type="ECO:0000313" key="4">
    <source>
        <dbReference type="EMBL" id="EOX99725.1"/>
    </source>
</evidence>
<keyword evidence="5" id="KW-1185">Reference proteome</keyword>
<dbReference type="OrthoDB" id="1923217at2759"/>
<dbReference type="Pfam" id="PF02179">
    <property type="entry name" value="BAG"/>
    <property type="match status" value="1"/>
</dbReference>
<dbReference type="SUPFAM" id="SSF63491">
    <property type="entry name" value="BAG domain"/>
    <property type="match status" value="1"/>
</dbReference>
<name>A0A061E460_THECC</name>
<feature type="compositionally biased region" description="Acidic residues" evidence="2">
    <location>
        <begin position="258"/>
        <end position="269"/>
    </location>
</feature>
<gene>
    <name evidence="4" type="ORF">TCM_008586</name>
</gene>
<dbReference type="InterPro" id="IPR040400">
    <property type="entry name" value="BAG5/6/7/8"/>
</dbReference>
<feature type="domain" description="BAG" evidence="3">
    <location>
        <begin position="80"/>
        <end position="157"/>
    </location>
</feature>
<dbReference type="Gramene" id="Tc02v2_t017010.1">
    <property type="protein sequence ID" value="Tc02v2_p017010.1"/>
    <property type="gene ID" value="Tc02v2_g017010"/>
</dbReference>
<dbReference type="Gene3D" id="1.20.58.120">
    <property type="entry name" value="BAG domain"/>
    <property type="match status" value="1"/>
</dbReference>
<feature type="compositionally biased region" description="Basic and acidic residues" evidence="2">
    <location>
        <begin position="284"/>
        <end position="295"/>
    </location>
</feature>
<dbReference type="HOGENOM" id="CLU_038752_0_0_1"/>
<dbReference type="PROSITE" id="PS50096">
    <property type="entry name" value="IQ"/>
    <property type="match status" value="1"/>
</dbReference>
<dbReference type="AlphaFoldDB" id="A0A061E460"/>
<evidence type="ECO:0000313" key="5">
    <source>
        <dbReference type="Proteomes" id="UP000026915"/>
    </source>
</evidence>
<dbReference type="InterPro" id="IPR036533">
    <property type="entry name" value="BAG_dom_sf"/>
</dbReference>
<dbReference type="Gramene" id="EOX99725">
    <property type="protein sequence ID" value="EOX99725"/>
    <property type="gene ID" value="TCM_008586"/>
</dbReference>
<dbReference type="InterPro" id="IPR003103">
    <property type="entry name" value="BAG_domain"/>
</dbReference>
<dbReference type="OMA" id="DSYLVKC"/>
<proteinExistence type="predicted"/>
<dbReference type="EMBL" id="CM001880">
    <property type="protein sequence ID" value="EOX99725.1"/>
    <property type="molecule type" value="Genomic_DNA"/>
</dbReference>
<sequence>MDFPFFGNRFSTWSRPRYEQSLRGIPVQVQPKSTPPPQPMKPKVVAVPVHFVGSERGRSDSAVRIQKVFRGFLVRENIKKIKAIREEVNDIERRVSMKETVDLIRNDSKERLKINEMLMSLLFKLDSVRGVDSGVRDCRKSVIKKAIALQELVDAIVSADQSLDSNNAIAVAETETVDQNQGITDSADNCNQTPELQKHDEITNKAEFMPNLSESEVIPQNQETVESSKEIVANQEDEESTETGRPESQTDSSANPESVDEEEEAALEENETRLADGGKAGKNSSKEDCGENKSSKELLERMMQDNEKMMGLMAELFERNEMQTRLLSGLSQRVEQLEKAFLCQKLRRKKRRSVAGSVDCVEKLPDVKKCGKR</sequence>
<organism evidence="4 5">
    <name type="scientific">Theobroma cacao</name>
    <name type="common">Cacao</name>
    <name type="synonym">Cocoa</name>
    <dbReference type="NCBI Taxonomy" id="3641"/>
    <lineage>
        <taxon>Eukaryota</taxon>
        <taxon>Viridiplantae</taxon>
        <taxon>Streptophyta</taxon>
        <taxon>Embryophyta</taxon>
        <taxon>Tracheophyta</taxon>
        <taxon>Spermatophyta</taxon>
        <taxon>Magnoliopsida</taxon>
        <taxon>eudicotyledons</taxon>
        <taxon>Gunneridae</taxon>
        <taxon>Pentapetalae</taxon>
        <taxon>rosids</taxon>
        <taxon>malvids</taxon>
        <taxon>Malvales</taxon>
        <taxon>Malvaceae</taxon>
        <taxon>Byttnerioideae</taxon>
        <taxon>Theobroma</taxon>
    </lineage>
</organism>
<dbReference type="PANTHER" id="PTHR33322">
    <property type="entry name" value="BAG DOMAIN CONTAINING PROTEIN, EXPRESSED"/>
    <property type="match status" value="1"/>
</dbReference>
<dbReference type="STRING" id="3641.A0A061E460"/>
<accession>A0A061E460</accession>
<dbReference type="PANTHER" id="PTHR33322:SF4">
    <property type="entry name" value="BAG DOMAIN CONTAINING PROTEIN, EXPRESSED"/>
    <property type="match status" value="1"/>
</dbReference>
<reference evidence="4 5" key="1">
    <citation type="journal article" date="2013" name="Genome Biol.">
        <title>The genome sequence of the most widely cultivated cacao type and its use to identify candidate genes regulating pod color.</title>
        <authorList>
            <person name="Motamayor J.C."/>
            <person name="Mockaitis K."/>
            <person name="Schmutz J."/>
            <person name="Haiminen N."/>
            <person name="Iii D.L."/>
            <person name="Cornejo O."/>
            <person name="Findley S.D."/>
            <person name="Zheng P."/>
            <person name="Utro F."/>
            <person name="Royaert S."/>
            <person name="Saski C."/>
            <person name="Jenkins J."/>
            <person name="Podicheti R."/>
            <person name="Zhao M."/>
            <person name="Scheffler B.E."/>
            <person name="Stack J.C."/>
            <person name="Feltus F.A."/>
            <person name="Mustiga G.M."/>
            <person name="Amores F."/>
            <person name="Phillips W."/>
            <person name="Marelli J.P."/>
            <person name="May G.D."/>
            <person name="Shapiro H."/>
            <person name="Ma J."/>
            <person name="Bustamante C.D."/>
            <person name="Schnell R.J."/>
            <person name="Main D."/>
            <person name="Gilbert D."/>
            <person name="Parida L."/>
            <person name="Kuhn D.N."/>
        </authorList>
    </citation>
    <scope>NUCLEOTIDE SEQUENCE [LARGE SCALE GENOMIC DNA]</scope>
    <source>
        <strain evidence="5">cv. Matina 1-6</strain>
    </source>
</reference>
<evidence type="ECO:0000259" key="3">
    <source>
        <dbReference type="PROSITE" id="PS51035"/>
    </source>
</evidence>
<dbReference type="SMR" id="A0A061E460"/>
<evidence type="ECO:0000256" key="1">
    <source>
        <dbReference type="ARBA" id="ARBA00023186"/>
    </source>
</evidence>
<dbReference type="GO" id="GO:0051087">
    <property type="term" value="F:protein-folding chaperone binding"/>
    <property type="evidence" value="ECO:0007669"/>
    <property type="project" value="InterPro"/>
</dbReference>
<dbReference type="SMART" id="SM00264">
    <property type="entry name" value="BAG"/>
    <property type="match status" value="1"/>
</dbReference>
<dbReference type="InParanoid" id="A0A061E460"/>
<dbReference type="Proteomes" id="UP000026915">
    <property type="component" value="Chromosome 2"/>
</dbReference>
<feature type="compositionally biased region" description="Polar residues" evidence="2">
    <location>
        <begin position="246"/>
        <end position="256"/>
    </location>
</feature>
<dbReference type="eggNOG" id="ENOG502RY04">
    <property type="taxonomic scope" value="Eukaryota"/>
</dbReference>
<dbReference type="FunFam" id="1.20.58.120:FF:000010">
    <property type="entry name" value="BAG family molecular chaperone regulator 6"/>
    <property type="match status" value="1"/>
</dbReference>
<keyword evidence="1" id="KW-0143">Chaperone</keyword>
<evidence type="ECO:0000256" key="2">
    <source>
        <dbReference type="SAM" id="MobiDB-lite"/>
    </source>
</evidence>
<feature type="region of interest" description="Disordered" evidence="2">
    <location>
        <begin position="215"/>
        <end position="295"/>
    </location>
</feature>
<feature type="compositionally biased region" description="Polar residues" evidence="2">
    <location>
        <begin position="215"/>
        <end position="225"/>
    </location>
</feature>
<dbReference type="PROSITE" id="PS51035">
    <property type="entry name" value="BAG"/>
    <property type="match status" value="1"/>
</dbReference>
<dbReference type="KEGG" id="tcc:18608918"/>